<dbReference type="EMBL" id="JANBVO010000003">
    <property type="protein sequence ID" value="KAJ9155502.1"/>
    <property type="molecule type" value="Genomic_DNA"/>
</dbReference>
<accession>A0AA38SBS7</accession>
<reference evidence="2" key="1">
    <citation type="submission" date="2022-07" db="EMBL/GenBank/DDBJ databases">
        <title>Fungi with potential for degradation of polypropylene.</title>
        <authorList>
            <person name="Gostincar C."/>
        </authorList>
    </citation>
    <scope>NUCLEOTIDE SEQUENCE</scope>
    <source>
        <strain evidence="2">EXF-13308</strain>
    </source>
</reference>
<name>A0AA38SBS7_9PEZI</name>
<gene>
    <name evidence="2" type="ORF">NKR23_g1874</name>
</gene>
<keyword evidence="3" id="KW-1185">Reference proteome</keyword>
<comment type="caution">
    <text evidence="2">The sequence shown here is derived from an EMBL/GenBank/DDBJ whole genome shotgun (WGS) entry which is preliminary data.</text>
</comment>
<proteinExistence type="predicted"/>
<feature type="compositionally biased region" description="Low complexity" evidence="1">
    <location>
        <begin position="73"/>
        <end position="85"/>
    </location>
</feature>
<evidence type="ECO:0000256" key="1">
    <source>
        <dbReference type="SAM" id="MobiDB-lite"/>
    </source>
</evidence>
<organism evidence="2 3">
    <name type="scientific">Pleurostoma richardsiae</name>
    <dbReference type="NCBI Taxonomy" id="41990"/>
    <lineage>
        <taxon>Eukaryota</taxon>
        <taxon>Fungi</taxon>
        <taxon>Dikarya</taxon>
        <taxon>Ascomycota</taxon>
        <taxon>Pezizomycotina</taxon>
        <taxon>Sordariomycetes</taxon>
        <taxon>Sordariomycetidae</taxon>
        <taxon>Calosphaeriales</taxon>
        <taxon>Pleurostomataceae</taxon>
        <taxon>Pleurostoma</taxon>
    </lineage>
</organism>
<protein>
    <submittedName>
        <fullName evidence="2">Uncharacterized protein</fullName>
    </submittedName>
</protein>
<dbReference type="Proteomes" id="UP001174694">
    <property type="component" value="Unassembled WGS sequence"/>
</dbReference>
<feature type="region of interest" description="Disordered" evidence="1">
    <location>
        <begin position="31"/>
        <end position="51"/>
    </location>
</feature>
<feature type="region of interest" description="Disordered" evidence="1">
    <location>
        <begin position="67"/>
        <end position="92"/>
    </location>
</feature>
<sequence>MSATTFDLQPVSFTAPTPDAPFMTITFRLPHQSGSSRGHDERDPIHPATGLQVSFVNKEHEVFLERLTSRDVTPAGSPTAAATSGSGSGDHQQQLLLWSASIPEADMPTFLVAPGTPETETLVRLHAWRGEKLLGSWDVGGLAGRERVRD</sequence>
<dbReference type="AlphaFoldDB" id="A0AA38SBS7"/>
<evidence type="ECO:0000313" key="3">
    <source>
        <dbReference type="Proteomes" id="UP001174694"/>
    </source>
</evidence>
<evidence type="ECO:0000313" key="2">
    <source>
        <dbReference type="EMBL" id="KAJ9155502.1"/>
    </source>
</evidence>